<dbReference type="CDD" id="cd16325">
    <property type="entry name" value="LolA"/>
    <property type="match status" value="1"/>
</dbReference>
<keyword evidence="1" id="KW-0732">Signal</keyword>
<dbReference type="PANTHER" id="PTHR35869">
    <property type="entry name" value="OUTER-MEMBRANE LIPOPROTEIN CARRIER PROTEIN"/>
    <property type="match status" value="1"/>
</dbReference>
<dbReference type="InterPro" id="IPR029046">
    <property type="entry name" value="LolA/LolB/LppX"/>
</dbReference>
<organism evidence="3 4">
    <name type="scientific">Xanthobacter autotrophicus (strain ATCC BAA-1158 / Py2)</name>
    <dbReference type="NCBI Taxonomy" id="78245"/>
    <lineage>
        <taxon>Bacteria</taxon>
        <taxon>Pseudomonadati</taxon>
        <taxon>Pseudomonadota</taxon>
        <taxon>Alphaproteobacteria</taxon>
        <taxon>Hyphomicrobiales</taxon>
        <taxon>Xanthobacteraceae</taxon>
        <taxon>Xanthobacter</taxon>
    </lineage>
</organism>
<evidence type="ECO:0000256" key="2">
    <source>
        <dbReference type="SAM" id="MobiDB-lite"/>
    </source>
</evidence>
<name>A7IGE2_XANP2</name>
<dbReference type="STRING" id="78245.Xaut_1840"/>
<sequence length="312" mass="33812">MILCTSDQPAPGRGRNQFQGYALPVPNAARQRPSMMPSRPPASSRVRRCLSPLARSLAGAGCLAATLAATLAVLSGTAASAQTLQPPGDLMKPQQRHSAPNAAPLPPQKPGAPSFTVAQAAGPQVQAAAANPDGRAPRATVDRVTNYYNSVQSLTGNFTQIDPDGTRRTGDVYMQKPGRVRFEYDAPSPVELIANGQSVAVRDRKLNTQDITPLSQTPLRFLLAERIDLATDQHVAGVFQDDKFISVIIQEQVPMMGTYRLLILFDAKTSALKQWIITDPQGYDTQVTLSNVQVNKKPDPKLFVINFERMLQ</sequence>
<evidence type="ECO:0000313" key="3">
    <source>
        <dbReference type="EMBL" id="ABS67085.1"/>
    </source>
</evidence>
<accession>A7IGE2</accession>
<dbReference type="HOGENOM" id="CLU_055272_0_1_5"/>
<keyword evidence="4" id="KW-1185">Reference proteome</keyword>
<dbReference type="eggNOG" id="COG2834">
    <property type="taxonomic scope" value="Bacteria"/>
</dbReference>
<dbReference type="PhylomeDB" id="A7IGE2"/>
<dbReference type="InterPro" id="IPR004564">
    <property type="entry name" value="OM_lipoprot_carrier_LolA-like"/>
</dbReference>
<dbReference type="SUPFAM" id="SSF89392">
    <property type="entry name" value="Prokaryotic lipoproteins and lipoprotein localization factors"/>
    <property type="match status" value="1"/>
</dbReference>
<dbReference type="EMBL" id="CP000781">
    <property type="protein sequence ID" value="ABS67085.1"/>
    <property type="molecule type" value="Genomic_DNA"/>
</dbReference>
<dbReference type="KEGG" id="xau:Xaut_1840"/>
<proteinExistence type="predicted"/>
<dbReference type="Gene3D" id="2.50.20.10">
    <property type="entry name" value="Lipoprotein localisation LolA/LolB/LppX"/>
    <property type="match status" value="1"/>
</dbReference>
<protein>
    <submittedName>
        <fullName evidence="3">Outer membrane lipoprotein carrier protein LolA</fullName>
    </submittedName>
</protein>
<dbReference type="PANTHER" id="PTHR35869:SF1">
    <property type="entry name" value="OUTER-MEMBRANE LIPOPROTEIN CARRIER PROTEIN"/>
    <property type="match status" value="1"/>
</dbReference>
<dbReference type="AlphaFoldDB" id="A7IGE2"/>
<feature type="region of interest" description="Disordered" evidence="2">
    <location>
        <begin position="84"/>
        <end position="115"/>
    </location>
</feature>
<dbReference type="Proteomes" id="UP000002417">
    <property type="component" value="Chromosome"/>
</dbReference>
<evidence type="ECO:0000313" key="4">
    <source>
        <dbReference type="Proteomes" id="UP000002417"/>
    </source>
</evidence>
<keyword evidence="3" id="KW-0449">Lipoprotein</keyword>
<evidence type="ECO:0000256" key="1">
    <source>
        <dbReference type="ARBA" id="ARBA00022729"/>
    </source>
</evidence>
<reference evidence="3 4" key="1">
    <citation type="submission" date="2007-07" db="EMBL/GenBank/DDBJ databases">
        <title>Complete sequence of chromosome of Xanthobacter autotrophicus Py2.</title>
        <authorList>
            <consortium name="US DOE Joint Genome Institute"/>
            <person name="Copeland A."/>
            <person name="Lucas S."/>
            <person name="Lapidus A."/>
            <person name="Barry K."/>
            <person name="Glavina del Rio T."/>
            <person name="Hammon N."/>
            <person name="Israni S."/>
            <person name="Dalin E."/>
            <person name="Tice H."/>
            <person name="Pitluck S."/>
            <person name="Sims D."/>
            <person name="Brettin T."/>
            <person name="Bruce D."/>
            <person name="Detter J.C."/>
            <person name="Han C."/>
            <person name="Tapia R."/>
            <person name="Brainard J."/>
            <person name="Schmutz J."/>
            <person name="Larimer F."/>
            <person name="Land M."/>
            <person name="Hauser L."/>
            <person name="Kyrpides N."/>
            <person name="Kim E."/>
            <person name="Ensigns S.A."/>
            <person name="Richardson P."/>
        </authorList>
    </citation>
    <scope>NUCLEOTIDE SEQUENCE [LARGE SCALE GENOMIC DNA]</scope>
    <source>
        <strain evidence="4">ATCC BAA-1158 / Py2</strain>
    </source>
</reference>
<dbReference type="Pfam" id="PF03548">
    <property type="entry name" value="LolA"/>
    <property type="match status" value="1"/>
</dbReference>
<gene>
    <name evidence="3" type="ordered locus">Xaut_1840</name>
</gene>